<dbReference type="SMART" id="SM00651">
    <property type="entry name" value="Sm"/>
    <property type="match status" value="1"/>
</dbReference>
<gene>
    <name evidence="2" type="ORF">PICST_49015</name>
</gene>
<dbReference type="eggNOG" id="ENOG502SDEV">
    <property type="taxonomic scope" value="Eukaryota"/>
</dbReference>
<evidence type="ECO:0000313" key="2">
    <source>
        <dbReference type="EMBL" id="ABN67380.1"/>
    </source>
</evidence>
<dbReference type="PROSITE" id="PS52002">
    <property type="entry name" value="SM"/>
    <property type="match status" value="1"/>
</dbReference>
<dbReference type="SUPFAM" id="SSF50182">
    <property type="entry name" value="Sm-like ribonucleoproteins"/>
    <property type="match status" value="1"/>
</dbReference>
<dbReference type="EMBL" id="CP000500">
    <property type="protein sequence ID" value="ABN67380.1"/>
    <property type="molecule type" value="Genomic_DNA"/>
</dbReference>
<dbReference type="InterPro" id="IPR010920">
    <property type="entry name" value="LSM_dom_sf"/>
</dbReference>
<dbReference type="CDD" id="cd06168">
    <property type="entry name" value="LSMD1"/>
    <property type="match status" value="1"/>
</dbReference>
<dbReference type="GeneID" id="4839913"/>
<reference evidence="2 3" key="1">
    <citation type="journal article" date="2007" name="Nat. Biotechnol.">
        <title>Genome sequence of the lignocellulose-bioconverting and xylose-fermenting yeast Pichia stipitis.</title>
        <authorList>
            <person name="Jeffries T.W."/>
            <person name="Grigoriev I.V."/>
            <person name="Grimwood J."/>
            <person name="Laplaza J.M."/>
            <person name="Aerts A."/>
            <person name="Salamov A."/>
            <person name="Schmutz J."/>
            <person name="Lindquist E."/>
            <person name="Dehal P."/>
            <person name="Shapiro H."/>
            <person name="Jin Y.S."/>
            <person name="Passoth V."/>
            <person name="Richardson P.M."/>
        </authorList>
    </citation>
    <scope>NUCLEOTIDE SEQUENCE [LARGE SCALE GENOMIC DNA]</scope>
    <source>
        <strain evidence="3">ATCC 58785 / CBS 6054 / NBRC 10063 / NRRL Y-11545</strain>
    </source>
</reference>
<dbReference type="GO" id="GO:0031417">
    <property type="term" value="C:NatC complex"/>
    <property type="evidence" value="ECO:0007669"/>
    <property type="project" value="InterPro"/>
</dbReference>
<dbReference type="OMA" id="THTSIFG"/>
<keyword evidence="3" id="KW-1185">Reference proteome</keyword>
<accession>A3LX11</accession>
<dbReference type="FunCoup" id="A3LX11">
    <property type="interactions" value="385"/>
</dbReference>
<protein>
    <recommendedName>
        <fullName evidence="1">Sm domain-containing protein</fullName>
    </recommendedName>
</protein>
<feature type="domain" description="Sm" evidence="1">
    <location>
        <begin position="6"/>
        <end position="84"/>
    </location>
</feature>
<dbReference type="Gene3D" id="2.30.30.100">
    <property type="match status" value="1"/>
</dbReference>
<dbReference type="Pfam" id="PF01423">
    <property type="entry name" value="LSM"/>
    <property type="match status" value="1"/>
</dbReference>
<name>A3LX11_PICST</name>
<dbReference type="InParanoid" id="A3LX11"/>
<evidence type="ECO:0000313" key="3">
    <source>
        <dbReference type="Proteomes" id="UP000002258"/>
    </source>
</evidence>
<evidence type="ECO:0000259" key="1">
    <source>
        <dbReference type="PROSITE" id="PS52002"/>
    </source>
</evidence>
<dbReference type="GO" id="GO:0003723">
    <property type="term" value="F:RNA binding"/>
    <property type="evidence" value="ECO:0007669"/>
    <property type="project" value="InterPro"/>
</dbReference>
<dbReference type="InterPro" id="IPR034110">
    <property type="entry name" value="LSMD1_Sm"/>
</dbReference>
<dbReference type="InterPro" id="IPR047575">
    <property type="entry name" value="Sm"/>
</dbReference>
<dbReference type="KEGG" id="pic:PICST_49015"/>
<dbReference type="InterPro" id="IPR001163">
    <property type="entry name" value="Sm_dom_euk/arc"/>
</dbReference>
<dbReference type="OrthoDB" id="368909at2759"/>
<dbReference type="AlphaFoldDB" id="A3LX11"/>
<sequence>MASASNPSLTPDQFIGSNLRVAIKDGRVVTGILTVIDPFGNLLLSNVIEESEDIISPPGIHKRDIGLVSVPRETIVTVSVDTNTHRRLFSKK</sequence>
<dbReference type="Proteomes" id="UP000002258">
    <property type="component" value="Chromosome 6"/>
</dbReference>
<dbReference type="HOGENOM" id="CLU_076902_9_1_1"/>
<dbReference type="STRING" id="322104.A3LX11"/>
<proteinExistence type="predicted"/>
<organism evidence="2 3">
    <name type="scientific">Scheffersomyces stipitis (strain ATCC 58785 / CBS 6054 / NBRC 10063 / NRRL Y-11545)</name>
    <name type="common">Yeast</name>
    <name type="synonym">Pichia stipitis</name>
    <dbReference type="NCBI Taxonomy" id="322104"/>
    <lineage>
        <taxon>Eukaryota</taxon>
        <taxon>Fungi</taxon>
        <taxon>Dikarya</taxon>
        <taxon>Ascomycota</taxon>
        <taxon>Saccharomycotina</taxon>
        <taxon>Pichiomycetes</taxon>
        <taxon>Debaryomycetaceae</taxon>
        <taxon>Scheffersomyces</taxon>
    </lineage>
</organism>
<dbReference type="RefSeq" id="XP_001385409.1">
    <property type="nucleotide sequence ID" value="XM_001385372.1"/>
</dbReference>